<dbReference type="AlphaFoldDB" id="A0A9W6REG7"/>
<dbReference type="InterPro" id="IPR029039">
    <property type="entry name" value="Flavoprotein-like_sf"/>
</dbReference>
<dbReference type="GO" id="GO:0010181">
    <property type="term" value="F:FMN binding"/>
    <property type="evidence" value="ECO:0007669"/>
    <property type="project" value="TreeGrafter"/>
</dbReference>
<reference evidence="2" key="1">
    <citation type="submission" date="2023-03" db="EMBL/GenBank/DDBJ databases">
        <title>Actinoallomurus iriomotensis NBRC 103681.</title>
        <authorList>
            <person name="Ichikawa N."/>
            <person name="Sato H."/>
            <person name="Tonouchi N."/>
        </authorList>
    </citation>
    <scope>NUCLEOTIDE SEQUENCE</scope>
    <source>
        <strain evidence="2">NBRC 103681</strain>
    </source>
</reference>
<dbReference type="GO" id="GO:0016491">
    <property type="term" value="F:oxidoreductase activity"/>
    <property type="evidence" value="ECO:0007669"/>
    <property type="project" value="InterPro"/>
</dbReference>
<feature type="domain" description="NADPH-dependent FMN reductase-like" evidence="1">
    <location>
        <begin position="9"/>
        <end position="155"/>
    </location>
</feature>
<name>A0A9W6REG7_9ACTN</name>
<organism evidence="2 3">
    <name type="scientific">Actinoallomurus iriomotensis</name>
    <dbReference type="NCBI Taxonomy" id="478107"/>
    <lineage>
        <taxon>Bacteria</taxon>
        <taxon>Bacillati</taxon>
        <taxon>Actinomycetota</taxon>
        <taxon>Actinomycetes</taxon>
        <taxon>Streptosporangiales</taxon>
        <taxon>Thermomonosporaceae</taxon>
        <taxon>Actinoallomurus</taxon>
    </lineage>
</organism>
<gene>
    <name evidence="2" type="ORF">Airi01_025750</name>
</gene>
<evidence type="ECO:0000313" key="2">
    <source>
        <dbReference type="EMBL" id="GLY74308.1"/>
    </source>
</evidence>
<dbReference type="Pfam" id="PF03358">
    <property type="entry name" value="FMN_red"/>
    <property type="match status" value="1"/>
</dbReference>
<dbReference type="GO" id="GO:0005829">
    <property type="term" value="C:cytosol"/>
    <property type="evidence" value="ECO:0007669"/>
    <property type="project" value="TreeGrafter"/>
</dbReference>
<dbReference type="Gene3D" id="3.40.50.360">
    <property type="match status" value="1"/>
</dbReference>
<dbReference type="SUPFAM" id="SSF52218">
    <property type="entry name" value="Flavoproteins"/>
    <property type="match status" value="1"/>
</dbReference>
<dbReference type="PANTHER" id="PTHR30543">
    <property type="entry name" value="CHROMATE REDUCTASE"/>
    <property type="match status" value="1"/>
</dbReference>
<comment type="caution">
    <text evidence="2">The sequence shown here is derived from an EMBL/GenBank/DDBJ whole genome shotgun (WGS) entry which is preliminary data.</text>
</comment>
<dbReference type="EMBL" id="BSTJ01000002">
    <property type="protein sequence ID" value="GLY74308.1"/>
    <property type="molecule type" value="Genomic_DNA"/>
</dbReference>
<accession>A0A9W6REG7</accession>
<evidence type="ECO:0000313" key="3">
    <source>
        <dbReference type="Proteomes" id="UP001165135"/>
    </source>
</evidence>
<dbReference type="PANTHER" id="PTHR30543:SF21">
    <property type="entry name" value="NAD(P)H-DEPENDENT FMN REDUCTASE LOT6"/>
    <property type="match status" value="1"/>
</dbReference>
<evidence type="ECO:0000259" key="1">
    <source>
        <dbReference type="Pfam" id="PF03358"/>
    </source>
</evidence>
<dbReference type="InterPro" id="IPR005025">
    <property type="entry name" value="FMN_Rdtase-like_dom"/>
</dbReference>
<proteinExistence type="predicted"/>
<dbReference type="InterPro" id="IPR050712">
    <property type="entry name" value="NAD(P)H-dep_reductase"/>
</dbReference>
<sequence length="199" mass="22277">MKECFIVAKLEIIVASTRPGRVGLPIGQWVEKEAAAHGGFAEVELVDLAEVNLPFMNEPNHPRLRRYTHQHTLDWSAKVDEADAFVFVMPEYNSGINAPLKNALDYLNHEWHYKPVGLVSYGGVSAGVRAAQMVKQVVTTLRMTPIFEAVAIPFVTQFFDEEDNLVPNDIMTASAKAMFDELVRVAEALRPLREPAETR</sequence>
<dbReference type="Proteomes" id="UP001165135">
    <property type="component" value="Unassembled WGS sequence"/>
</dbReference>
<protein>
    <submittedName>
        <fullName evidence="2">Reductase</fullName>
    </submittedName>
</protein>